<evidence type="ECO:0000313" key="1">
    <source>
        <dbReference type="EMBL" id="MBX69484.1"/>
    </source>
</evidence>
<accession>A0A2P2QRH9</accession>
<proteinExistence type="predicted"/>
<protein>
    <submittedName>
        <fullName evidence="1">Uncharacterized protein</fullName>
    </submittedName>
</protein>
<organism evidence="1">
    <name type="scientific">Rhizophora mucronata</name>
    <name type="common">Asiatic mangrove</name>
    <dbReference type="NCBI Taxonomy" id="61149"/>
    <lineage>
        <taxon>Eukaryota</taxon>
        <taxon>Viridiplantae</taxon>
        <taxon>Streptophyta</taxon>
        <taxon>Embryophyta</taxon>
        <taxon>Tracheophyta</taxon>
        <taxon>Spermatophyta</taxon>
        <taxon>Magnoliopsida</taxon>
        <taxon>eudicotyledons</taxon>
        <taxon>Gunneridae</taxon>
        <taxon>Pentapetalae</taxon>
        <taxon>rosids</taxon>
        <taxon>fabids</taxon>
        <taxon>Malpighiales</taxon>
        <taxon>Rhizophoraceae</taxon>
        <taxon>Rhizophora</taxon>
    </lineage>
</organism>
<dbReference type="AlphaFoldDB" id="A0A2P2QRH9"/>
<reference evidence="1" key="1">
    <citation type="submission" date="2018-02" db="EMBL/GenBank/DDBJ databases">
        <title>Rhizophora mucronata_Transcriptome.</title>
        <authorList>
            <person name="Meera S.P."/>
            <person name="Sreeshan A."/>
            <person name="Augustine A."/>
        </authorList>
    </citation>
    <scope>NUCLEOTIDE SEQUENCE</scope>
    <source>
        <tissue evidence="1">Leaf</tissue>
    </source>
</reference>
<name>A0A2P2QRH9_RHIMU</name>
<dbReference type="EMBL" id="GGEC01089000">
    <property type="protein sequence ID" value="MBX69484.1"/>
    <property type="molecule type" value="Transcribed_RNA"/>
</dbReference>
<sequence length="39" mass="4707">MRRLSISFVCSFVQKLELMHLLRISREYNIGIIINNQNR</sequence>